<keyword evidence="7" id="KW-1133">Transmembrane helix</keyword>
<dbReference type="InterPro" id="IPR051048">
    <property type="entry name" value="Peptidase_S8/S53_subtilisin"/>
</dbReference>
<dbReference type="InterPro" id="IPR022398">
    <property type="entry name" value="Peptidase_S8_His-AS"/>
</dbReference>
<dbReference type="InterPro" id="IPR000209">
    <property type="entry name" value="Peptidase_S8/S53_dom"/>
</dbReference>
<accession>A0A3N1GE95</accession>
<dbReference type="GO" id="GO:0004252">
    <property type="term" value="F:serine-type endopeptidase activity"/>
    <property type="evidence" value="ECO:0007669"/>
    <property type="project" value="UniProtKB-UniRule"/>
</dbReference>
<dbReference type="AlphaFoldDB" id="A0A3N1GE95"/>
<keyword evidence="3 6" id="KW-0378">Hydrolase</keyword>
<dbReference type="Proteomes" id="UP000271683">
    <property type="component" value="Unassembled WGS sequence"/>
</dbReference>
<dbReference type="PANTHER" id="PTHR43399">
    <property type="entry name" value="SUBTILISIN-RELATED"/>
    <property type="match status" value="1"/>
</dbReference>
<dbReference type="GO" id="GO:0006508">
    <property type="term" value="P:proteolysis"/>
    <property type="evidence" value="ECO:0007669"/>
    <property type="project" value="UniProtKB-KW"/>
</dbReference>
<organism evidence="9 10">
    <name type="scientific">Couchioplanes caeruleus</name>
    <dbReference type="NCBI Taxonomy" id="56438"/>
    <lineage>
        <taxon>Bacteria</taxon>
        <taxon>Bacillati</taxon>
        <taxon>Actinomycetota</taxon>
        <taxon>Actinomycetes</taxon>
        <taxon>Micromonosporales</taxon>
        <taxon>Micromonosporaceae</taxon>
        <taxon>Couchioplanes</taxon>
    </lineage>
</organism>
<proteinExistence type="inferred from homology"/>
<dbReference type="EMBL" id="RJKL01000001">
    <property type="protein sequence ID" value="ROP28476.1"/>
    <property type="molecule type" value="Genomic_DNA"/>
</dbReference>
<evidence type="ECO:0000256" key="7">
    <source>
        <dbReference type="SAM" id="Phobius"/>
    </source>
</evidence>
<dbReference type="Gene3D" id="3.40.50.200">
    <property type="entry name" value="Peptidase S8/S53 domain"/>
    <property type="match status" value="1"/>
</dbReference>
<reference evidence="9 10" key="1">
    <citation type="submission" date="2018-11" db="EMBL/GenBank/DDBJ databases">
        <title>Sequencing the genomes of 1000 actinobacteria strains.</title>
        <authorList>
            <person name="Klenk H.-P."/>
        </authorList>
    </citation>
    <scope>NUCLEOTIDE SEQUENCE [LARGE SCALE GENOMIC DNA]</scope>
    <source>
        <strain evidence="9 10">DSM 43634</strain>
    </source>
</reference>
<comment type="similarity">
    <text evidence="1 6">Belongs to the peptidase S8 family.</text>
</comment>
<sequence>MGMHRRGSPGRQRGTASWRRWVAGIGAGLIVGPLAWYGPAYAATEPDVAAIPAARVAGADPARPGKSPTTRTVTLITGDAVHVTGERMTVVPAAGRRGIPMLTSRTNGHTFVVPADAEPLVRRGHLDRQLFDVTELLATGLDDASSRGVPLIVQYKNRQRTAGMRSALSAGGRKGRTFDSIDASAVTQPKASTASLWRALAGPPAQRRAAQATAAPGIRRVWLDRKKTLSLDVSAPQIQAPAAWAAGYTGRGVKVAVLDSGYDPAHPDLKDVVKASANFTTAPDVVDHFGHGTHVASIVAGSGEASNGRHRGVASGAELIVGKVCPDRGCPTSAILAGIEWAAGQGAKVVNMSFGGVSIFNASEPEEQAIERLTRDKGMLFVAAAGNDGPTGWVDSPSTAPSAISVASVDRQDRIVASSSRGPTLSGSLKPDVSAPGDSIVAAKAAGTDPEAADPYYTSMGGTSMATPHVSGAAAIVFSRYPDWSPEQVKAALLASARPAAEGDVYAQGAGVIDVAKALGQTVLATPAAVDFGGLSADPGDQRQTVTYRNSGAAPVTLTLDLQITGPGGRPLPQRFAVDVRELRVPAGGTASAIVTANMDGMSNVYAGGWLTASAGGVTVVRTAVGAVHRATPALIKMAVLNRAGVVDDKTIVRLINRETGRVEDIRPEQGEYPKVYVPEGAYDLLTAIFTPAGAAPASWTLHTRSALRVSGDMTLTVDARQGTRLSIDAGEAGTEQYATSVNLALTVPGGVENMAVSAGTAPDEQAREMYLLPGEAADHLTVTTRSTLVRPVDGDVTRSPVVYHLLLPDTHQLPGPAVTVDPNQLVTVHTQYAEQLRGELHQVKTFAWPPVDKPGVDLSAPSLPVASPLERTEYFTAAPVYWLQDVCLSGPDNPQENCLTGVMQDYPAGSRTEVRWNGAVFGPALLAYANLLPERSGEHVSLRTPLLTDAAPWHYKTDAGLLGTTKLSVNGELIESTDSPSTEFFVGERSGTFRVEVEAARPPEDRLRPTSRETVAWTFRSDHPGAGTTRMLPIMVVRFAPVLDLHNRAPAGQPFTLPVTVQRAPGMPATAAVTVEASYDDGTTCHRAEVAGAEDTWSARLTHPGSATQVSLRTTATDREGNRVEQTLIRAYALR</sequence>
<keyword evidence="4 6" id="KW-0720">Serine protease</keyword>
<dbReference type="InterPro" id="IPR015500">
    <property type="entry name" value="Peptidase_S8_subtilisin-rel"/>
</dbReference>
<dbReference type="Pfam" id="PF00082">
    <property type="entry name" value="Peptidase_S8"/>
    <property type="match status" value="1"/>
</dbReference>
<dbReference type="PROSITE" id="PS51892">
    <property type="entry name" value="SUBTILASE"/>
    <property type="match status" value="1"/>
</dbReference>
<gene>
    <name evidence="9" type="ORF">EDD30_1240</name>
</gene>
<name>A0A3N1GE95_9ACTN</name>
<evidence type="ECO:0000313" key="10">
    <source>
        <dbReference type="Proteomes" id="UP000271683"/>
    </source>
</evidence>
<evidence type="ECO:0000256" key="5">
    <source>
        <dbReference type="PIRSR" id="PIRSR615500-1"/>
    </source>
</evidence>
<evidence type="ECO:0000256" key="4">
    <source>
        <dbReference type="ARBA" id="ARBA00022825"/>
    </source>
</evidence>
<dbReference type="PANTHER" id="PTHR43399:SF4">
    <property type="entry name" value="CELL WALL-ASSOCIATED PROTEASE"/>
    <property type="match status" value="1"/>
</dbReference>
<keyword evidence="2 6" id="KW-0645">Protease</keyword>
<evidence type="ECO:0000259" key="8">
    <source>
        <dbReference type="Pfam" id="PF00082"/>
    </source>
</evidence>
<feature type="active site" description="Charge relay system" evidence="5 6">
    <location>
        <position position="464"/>
    </location>
</feature>
<keyword evidence="7" id="KW-0472">Membrane</keyword>
<evidence type="ECO:0000256" key="2">
    <source>
        <dbReference type="ARBA" id="ARBA00022670"/>
    </source>
</evidence>
<dbReference type="SUPFAM" id="SSF52743">
    <property type="entry name" value="Subtilisin-like"/>
    <property type="match status" value="1"/>
</dbReference>
<protein>
    <submittedName>
        <fullName evidence="9">Subtilisin family serine protease</fullName>
    </submittedName>
</protein>
<feature type="active site" description="Charge relay system" evidence="5 6">
    <location>
        <position position="291"/>
    </location>
</feature>
<dbReference type="PROSITE" id="PS00138">
    <property type="entry name" value="SUBTILASE_SER"/>
    <property type="match status" value="1"/>
</dbReference>
<evidence type="ECO:0000256" key="3">
    <source>
        <dbReference type="ARBA" id="ARBA00022801"/>
    </source>
</evidence>
<evidence type="ECO:0000256" key="6">
    <source>
        <dbReference type="PROSITE-ProRule" id="PRU01240"/>
    </source>
</evidence>
<evidence type="ECO:0000313" key="9">
    <source>
        <dbReference type="EMBL" id="ROP28476.1"/>
    </source>
</evidence>
<evidence type="ECO:0000256" key="1">
    <source>
        <dbReference type="ARBA" id="ARBA00011073"/>
    </source>
</evidence>
<feature type="domain" description="Peptidase S8/S53" evidence="8">
    <location>
        <begin position="250"/>
        <end position="511"/>
    </location>
</feature>
<feature type="active site" description="Charge relay system" evidence="5 6">
    <location>
        <position position="259"/>
    </location>
</feature>
<comment type="caution">
    <text evidence="9">The sequence shown here is derived from an EMBL/GenBank/DDBJ whole genome shotgun (WGS) entry which is preliminary data.</text>
</comment>
<dbReference type="InterPro" id="IPR023828">
    <property type="entry name" value="Peptidase_S8_Ser-AS"/>
</dbReference>
<feature type="transmembrane region" description="Helical" evidence="7">
    <location>
        <begin position="21"/>
        <end position="38"/>
    </location>
</feature>
<dbReference type="InterPro" id="IPR036852">
    <property type="entry name" value="Peptidase_S8/S53_dom_sf"/>
</dbReference>
<dbReference type="PROSITE" id="PS00137">
    <property type="entry name" value="SUBTILASE_HIS"/>
    <property type="match status" value="1"/>
</dbReference>
<dbReference type="PRINTS" id="PR00723">
    <property type="entry name" value="SUBTILISIN"/>
</dbReference>
<keyword evidence="7" id="KW-0812">Transmembrane</keyword>